<dbReference type="RefSeq" id="WP_311652584.1">
    <property type="nucleotide sequence ID" value="NZ_JAVRIB010000006.1"/>
</dbReference>
<evidence type="ECO:0000256" key="5">
    <source>
        <dbReference type="ARBA" id="ARBA00022605"/>
    </source>
</evidence>
<dbReference type="PANTHER" id="PTHR42945">
    <property type="entry name" value="HISTIDINE BIOSYNTHESIS BIFUNCTIONAL PROTEIN"/>
    <property type="match status" value="1"/>
</dbReference>
<keyword evidence="8 10" id="KW-0067">ATP-binding</keyword>
<dbReference type="Pfam" id="PF01503">
    <property type="entry name" value="PRA-PH"/>
    <property type="match status" value="1"/>
</dbReference>
<dbReference type="InterPro" id="IPR021130">
    <property type="entry name" value="PRib-ATP_PPHydrolase-like"/>
</dbReference>
<evidence type="ECO:0000256" key="4">
    <source>
        <dbReference type="ARBA" id="ARBA00022490"/>
    </source>
</evidence>
<comment type="caution">
    <text evidence="11">The sequence shown here is derived from an EMBL/GenBank/DDBJ whole genome shotgun (WGS) entry which is preliminary data.</text>
</comment>
<name>A0ABU3BZN0_9GAMM</name>
<dbReference type="InterPro" id="IPR008179">
    <property type="entry name" value="HisE"/>
</dbReference>
<dbReference type="EMBL" id="JAVRIB010000006">
    <property type="protein sequence ID" value="MDT0634773.1"/>
    <property type="molecule type" value="Genomic_DNA"/>
</dbReference>
<gene>
    <name evidence="10" type="primary">hisE</name>
    <name evidence="11" type="ORF">RM532_07360</name>
</gene>
<keyword evidence="5 10" id="KW-0028">Amino-acid biosynthesis</keyword>
<dbReference type="Proteomes" id="UP001251857">
    <property type="component" value="Unassembled WGS sequence"/>
</dbReference>
<reference evidence="11 12" key="1">
    <citation type="submission" date="2023-09" db="EMBL/GenBank/DDBJ databases">
        <authorList>
            <person name="Rey-Velasco X."/>
        </authorList>
    </citation>
    <scope>NUCLEOTIDE SEQUENCE [LARGE SCALE GENOMIC DNA]</scope>
    <source>
        <strain evidence="11 12">W335</strain>
    </source>
</reference>
<evidence type="ECO:0000313" key="11">
    <source>
        <dbReference type="EMBL" id="MDT0634773.1"/>
    </source>
</evidence>
<comment type="catalytic activity">
    <reaction evidence="1 10">
        <text>1-(5-phospho-beta-D-ribosyl)-ATP + H2O = 1-(5-phospho-beta-D-ribosyl)-5'-AMP + diphosphate + H(+)</text>
        <dbReference type="Rhea" id="RHEA:22828"/>
        <dbReference type="ChEBI" id="CHEBI:15377"/>
        <dbReference type="ChEBI" id="CHEBI:15378"/>
        <dbReference type="ChEBI" id="CHEBI:33019"/>
        <dbReference type="ChEBI" id="CHEBI:59457"/>
        <dbReference type="ChEBI" id="CHEBI:73183"/>
        <dbReference type="EC" id="3.6.1.31"/>
    </reaction>
</comment>
<dbReference type="NCBIfam" id="NF001611">
    <property type="entry name" value="PRK00400.1-3"/>
    <property type="match status" value="1"/>
</dbReference>
<dbReference type="PANTHER" id="PTHR42945:SF9">
    <property type="entry name" value="HISTIDINE BIOSYNTHESIS BIFUNCTIONAL PROTEIN HISIE"/>
    <property type="match status" value="1"/>
</dbReference>
<evidence type="ECO:0000313" key="12">
    <source>
        <dbReference type="Proteomes" id="UP001251857"/>
    </source>
</evidence>
<dbReference type="GO" id="GO:0004636">
    <property type="term" value="F:phosphoribosyl-ATP diphosphatase activity"/>
    <property type="evidence" value="ECO:0007669"/>
    <property type="project" value="UniProtKB-EC"/>
</dbReference>
<keyword evidence="12" id="KW-1185">Reference proteome</keyword>
<evidence type="ECO:0000256" key="6">
    <source>
        <dbReference type="ARBA" id="ARBA00022741"/>
    </source>
</evidence>
<accession>A0ABU3BZN0</accession>
<evidence type="ECO:0000256" key="1">
    <source>
        <dbReference type="ARBA" id="ARBA00001460"/>
    </source>
</evidence>
<comment type="similarity">
    <text evidence="10">Belongs to the PRA-PH family.</text>
</comment>
<proteinExistence type="inferred from homology"/>
<keyword evidence="4 10" id="KW-0963">Cytoplasm</keyword>
<comment type="pathway">
    <text evidence="3 10">Amino-acid biosynthesis; L-histidine biosynthesis; L-histidine from 5-phospho-alpha-D-ribose 1-diphosphate: step 2/9.</text>
</comment>
<dbReference type="NCBIfam" id="TIGR03188">
    <property type="entry name" value="histidine_hisI"/>
    <property type="match status" value="1"/>
</dbReference>
<dbReference type="CDD" id="cd11534">
    <property type="entry name" value="NTP-PPase_HisIE_like"/>
    <property type="match status" value="1"/>
</dbReference>
<evidence type="ECO:0000256" key="9">
    <source>
        <dbReference type="ARBA" id="ARBA00023102"/>
    </source>
</evidence>
<dbReference type="SUPFAM" id="SSF101386">
    <property type="entry name" value="all-alpha NTP pyrophosphatases"/>
    <property type="match status" value="1"/>
</dbReference>
<evidence type="ECO:0000256" key="2">
    <source>
        <dbReference type="ARBA" id="ARBA00004496"/>
    </source>
</evidence>
<dbReference type="Gene3D" id="1.10.287.1080">
    <property type="entry name" value="MazG-like"/>
    <property type="match status" value="1"/>
</dbReference>
<dbReference type="HAMAP" id="MF_01020">
    <property type="entry name" value="HisE"/>
    <property type="match status" value="1"/>
</dbReference>
<keyword evidence="6 10" id="KW-0547">Nucleotide-binding</keyword>
<keyword evidence="7 10" id="KW-0378">Hydrolase</keyword>
<keyword evidence="9 10" id="KW-0368">Histidine biosynthesis</keyword>
<comment type="subcellular location">
    <subcellularLocation>
        <location evidence="2 10">Cytoplasm</location>
    </subcellularLocation>
</comment>
<evidence type="ECO:0000256" key="10">
    <source>
        <dbReference type="HAMAP-Rule" id="MF_01020"/>
    </source>
</evidence>
<evidence type="ECO:0000256" key="3">
    <source>
        <dbReference type="ARBA" id="ARBA00005204"/>
    </source>
</evidence>
<dbReference type="EC" id="3.6.1.31" evidence="10"/>
<protein>
    <recommendedName>
        <fullName evidence="10">Phosphoribosyl-ATP pyrophosphatase</fullName>
        <shortName evidence="10">PRA-PH</shortName>
        <ecNumber evidence="10">3.6.1.31</ecNumber>
    </recommendedName>
</protein>
<sequence length="110" mass="11858">MADKEHLLGALSEVLAERRGADPDASYTARLLADGTAAILAKIEEESGEVIDAAGADDDAHLIHEIADLWFHTLVLLTHRRLSADDVLAELGRRFGMSGLAEKAARQRQG</sequence>
<evidence type="ECO:0000256" key="7">
    <source>
        <dbReference type="ARBA" id="ARBA00022801"/>
    </source>
</evidence>
<evidence type="ECO:0000256" key="8">
    <source>
        <dbReference type="ARBA" id="ARBA00022840"/>
    </source>
</evidence>
<organism evidence="11 12">
    <name type="scientific">Spectribacter hydrogenoxidans</name>
    <dbReference type="NCBI Taxonomy" id="3075608"/>
    <lineage>
        <taxon>Bacteria</taxon>
        <taxon>Pseudomonadati</taxon>
        <taxon>Pseudomonadota</taxon>
        <taxon>Gammaproteobacteria</taxon>
        <taxon>Salinisphaerales</taxon>
        <taxon>Salinisphaeraceae</taxon>
        <taxon>Spectribacter</taxon>
    </lineage>
</organism>